<evidence type="ECO:0000256" key="4">
    <source>
        <dbReference type="ARBA" id="ARBA00022989"/>
    </source>
</evidence>
<proteinExistence type="predicted"/>
<dbReference type="Proteomes" id="UP000276232">
    <property type="component" value="Unassembled WGS sequence"/>
</dbReference>
<dbReference type="Gene3D" id="1.20.1250.20">
    <property type="entry name" value="MFS general substrate transporter like domains"/>
    <property type="match status" value="1"/>
</dbReference>
<evidence type="ECO:0000256" key="6">
    <source>
        <dbReference type="SAM" id="MobiDB-lite"/>
    </source>
</evidence>
<feature type="transmembrane region" description="Helical" evidence="7">
    <location>
        <begin position="120"/>
        <end position="141"/>
    </location>
</feature>
<organism evidence="8 9">
    <name type="scientific">Pseudokineococcus lusitanus</name>
    <dbReference type="NCBI Taxonomy" id="763993"/>
    <lineage>
        <taxon>Bacteria</taxon>
        <taxon>Bacillati</taxon>
        <taxon>Actinomycetota</taxon>
        <taxon>Actinomycetes</taxon>
        <taxon>Kineosporiales</taxon>
        <taxon>Kineosporiaceae</taxon>
        <taxon>Pseudokineococcus</taxon>
    </lineage>
</organism>
<sequence>MDAPADGPRPDPGGGPGAPGAAGRPGATTATAAGERTSGLGALPRLLRGRGLRRLLLVRLLSQSGDGAFQLGLAGLLLFAPERAPSAGAVVALLALVLLPYTLVGPLVGTVLDRWPRRSVLVLAGALRAAAVAGTALLVGVGGAAPGTAGEVLLVPAVLVCLSVNRLVLAALGSGLPAVVEPRDLVLASSVVPTVGTLALGAGAAAGAAVRLAGGGDAAVLGLAAAAVVGSVLAALRLPAGALGGGHLAPTGGAPGPGAALGAAGRDLLDGLRHLRARPVAARAMAGLAASRAAAGVLLVLVVVVTRTRLTDPGTPAGADEALALTGLALGAASGGVVLAVVTTPGGAARTGPARWGAGCLVVAGLAAAALAAALAVPALALGALVAGGLVLGGAGQALKICVDALVLGGAGPDHRGRLVAVHDAVFNAATVLGALAAALLLPPGPSDAAVTSLLLPLAVLLLSTAVLLARVDGRPVAPAAGAPTA</sequence>
<evidence type="ECO:0000313" key="9">
    <source>
        <dbReference type="Proteomes" id="UP000276232"/>
    </source>
</evidence>
<keyword evidence="9" id="KW-1185">Reference proteome</keyword>
<dbReference type="InParanoid" id="A0A3N1GWT2"/>
<keyword evidence="2" id="KW-1003">Cell membrane</keyword>
<reference evidence="8 9" key="1">
    <citation type="journal article" date="2015" name="Stand. Genomic Sci.">
        <title>Genomic Encyclopedia of Bacterial and Archaeal Type Strains, Phase III: the genomes of soil and plant-associated and newly described type strains.</title>
        <authorList>
            <person name="Whitman W.B."/>
            <person name="Woyke T."/>
            <person name="Klenk H.P."/>
            <person name="Zhou Y."/>
            <person name="Lilburn T.G."/>
            <person name="Beck B.J."/>
            <person name="De Vos P."/>
            <person name="Vandamme P."/>
            <person name="Eisen J.A."/>
            <person name="Garrity G."/>
            <person name="Hugenholtz P."/>
            <person name="Kyrpides N.C."/>
        </authorList>
    </citation>
    <scope>NUCLEOTIDE SEQUENCE [LARGE SCALE GENOMIC DNA]</scope>
    <source>
        <strain evidence="8 9">CECT 7306</strain>
    </source>
</reference>
<evidence type="ECO:0000256" key="3">
    <source>
        <dbReference type="ARBA" id="ARBA00022692"/>
    </source>
</evidence>
<feature type="transmembrane region" description="Helical" evidence="7">
    <location>
        <begin position="218"/>
        <end position="236"/>
    </location>
</feature>
<evidence type="ECO:0000256" key="1">
    <source>
        <dbReference type="ARBA" id="ARBA00004651"/>
    </source>
</evidence>
<keyword evidence="4 7" id="KW-1133">Transmembrane helix</keyword>
<feature type="transmembrane region" description="Helical" evidence="7">
    <location>
        <begin position="419"/>
        <end position="443"/>
    </location>
</feature>
<evidence type="ECO:0000313" key="8">
    <source>
        <dbReference type="EMBL" id="ROP34733.1"/>
    </source>
</evidence>
<feature type="transmembrane region" description="Helical" evidence="7">
    <location>
        <begin position="322"/>
        <end position="344"/>
    </location>
</feature>
<dbReference type="AlphaFoldDB" id="A0A3N1GWT2"/>
<accession>A0A3N1GWT2</accession>
<comment type="caution">
    <text evidence="8">The sequence shown here is derived from an EMBL/GenBank/DDBJ whole genome shotgun (WGS) entry which is preliminary data.</text>
</comment>
<dbReference type="PANTHER" id="PTHR23513:SF17">
    <property type="entry name" value="MEMBRANE PROTEIN"/>
    <property type="match status" value="1"/>
</dbReference>
<evidence type="ECO:0000256" key="2">
    <source>
        <dbReference type="ARBA" id="ARBA00022475"/>
    </source>
</evidence>
<gene>
    <name evidence="8" type="ORF">EDC03_2555</name>
</gene>
<feature type="transmembrane region" description="Helical" evidence="7">
    <location>
        <begin position="185"/>
        <end position="206"/>
    </location>
</feature>
<feature type="transmembrane region" description="Helical" evidence="7">
    <location>
        <begin position="153"/>
        <end position="173"/>
    </location>
</feature>
<evidence type="ECO:0000256" key="5">
    <source>
        <dbReference type="ARBA" id="ARBA00023136"/>
    </source>
</evidence>
<evidence type="ECO:0008006" key="10">
    <source>
        <dbReference type="Google" id="ProtNLM"/>
    </source>
</evidence>
<comment type="subcellular location">
    <subcellularLocation>
        <location evidence="1">Cell membrane</location>
        <topology evidence="1">Multi-pass membrane protein</topology>
    </subcellularLocation>
</comment>
<feature type="transmembrane region" description="Helical" evidence="7">
    <location>
        <begin position="86"/>
        <end position="108"/>
    </location>
</feature>
<dbReference type="InterPro" id="IPR036259">
    <property type="entry name" value="MFS_trans_sf"/>
</dbReference>
<dbReference type="SUPFAM" id="SSF103473">
    <property type="entry name" value="MFS general substrate transporter"/>
    <property type="match status" value="1"/>
</dbReference>
<dbReference type="PANTHER" id="PTHR23513">
    <property type="entry name" value="INTEGRAL MEMBRANE EFFLUX PROTEIN-RELATED"/>
    <property type="match status" value="1"/>
</dbReference>
<feature type="transmembrane region" description="Helical" evidence="7">
    <location>
        <begin position="449"/>
        <end position="470"/>
    </location>
</feature>
<name>A0A3N1GWT2_9ACTN</name>
<feature type="region of interest" description="Disordered" evidence="6">
    <location>
        <begin position="1"/>
        <end position="35"/>
    </location>
</feature>
<feature type="compositionally biased region" description="Low complexity" evidence="6">
    <location>
        <begin position="21"/>
        <end position="35"/>
    </location>
</feature>
<feature type="transmembrane region" description="Helical" evidence="7">
    <location>
        <begin position="356"/>
        <end position="376"/>
    </location>
</feature>
<protein>
    <recommendedName>
        <fullName evidence="10">MFS transporter</fullName>
    </recommendedName>
</protein>
<feature type="transmembrane region" description="Helical" evidence="7">
    <location>
        <begin position="382"/>
        <end position="407"/>
    </location>
</feature>
<dbReference type="RefSeq" id="WP_123380612.1">
    <property type="nucleotide sequence ID" value="NZ_RJKN01000006.1"/>
</dbReference>
<evidence type="ECO:0000256" key="7">
    <source>
        <dbReference type="SAM" id="Phobius"/>
    </source>
</evidence>
<dbReference type="GO" id="GO:0005886">
    <property type="term" value="C:plasma membrane"/>
    <property type="evidence" value="ECO:0007669"/>
    <property type="project" value="UniProtKB-SubCell"/>
</dbReference>
<keyword evidence="3 7" id="KW-0812">Transmembrane</keyword>
<dbReference type="OrthoDB" id="3688258at2"/>
<dbReference type="EMBL" id="RJKN01000006">
    <property type="protein sequence ID" value="ROP34733.1"/>
    <property type="molecule type" value="Genomic_DNA"/>
</dbReference>
<feature type="transmembrane region" description="Helical" evidence="7">
    <location>
        <begin position="280"/>
        <end position="302"/>
    </location>
</feature>
<keyword evidence="5 7" id="KW-0472">Membrane</keyword>